<comment type="caution">
    <text evidence="6">The sequence shown here is derived from an EMBL/GenBank/DDBJ whole genome shotgun (WGS) entry which is preliminary data.</text>
</comment>
<dbReference type="PROSITE" id="PS50011">
    <property type="entry name" value="PROTEIN_KINASE_DOM"/>
    <property type="match status" value="1"/>
</dbReference>
<feature type="binding site" evidence="3">
    <location>
        <position position="208"/>
    </location>
    <ligand>
        <name>ATP</name>
        <dbReference type="ChEBI" id="CHEBI:30616"/>
    </ligand>
</feature>
<dbReference type="PANTHER" id="PTHR24418">
    <property type="entry name" value="TYROSINE-PROTEIN KINASE"/>
    <property type="match status" value="1"/>
</dbReference>
<dbReference type="InterPro" id="IPR050198">
    <property type="entry name" value="Non-receptor_tyrosine_kinases"/>
</dbReference>
<name>A0A225UPL1_9STRA</name>
<evidence type="ECO:0000259" key="5">
    <source>
        <dbReference type="PROSITE" id="PS50011"/>
    </source>
</evidence>
<keyword evidence="6" id="KW-0808">Transferase</keyword>
<proteinExistence type="inferred from homology"/>
<dbReference type="AlphaFoldDB" id="A0A225UPL1"/>
<dbReference type="InterPro" id="IPR000719">
    <property type="entry name" value="Prot_kinase_dom"/>
</dbReference>
<accession>A0A225UPL1</accession>
<evidence type="ECO:0000313" key="7">
    <source>
        <dbReference type="Proteomes" id="UP000198211"/>
    </source>
</evidence>
<evidence type="ECO:0000256" key="1">
    <source>
        <dbReference type="ARBA" id="ARBA00022741"/>
    </source>
</evidence>
<dbReference type="InterPro" id="IPR017441">
    <property type="entry name" value="Protein_kinase_ATP_BS"/>
</dbReference>
<dbReference type="InterPro" id="IPR011009">
    <property type="entry name" value="Kinase-like_dom_sf"/>
</dbReference>
<evidence type="ECO:0000256" key="2">
    <source>
        <dbReference type="ARBA" id="ARBA00022840"/>
    </source>
</evidence>
<dbReference type="STRING" id="4795.A0A225UPL1"/>
<dbReference type="CDD" id="cd00180">
    <property type="entry name" value="PKc"/>
    <property type="match status" value="1"/>
</dbReference>
<evidence type="ECO:0000313" key="6">
    <source>
        <dbReference type="EMBL" id="OWY94039.1"/>
    </source>
</evidence>
<gene>
    <name evidence="6" type="ORF">PHMEG_00036352</name>
</gene>
<protein>
    <submittedName>
        <fullName evidence="6">Serine/threonine protein kinase</fullName>
    </submittedName>
</protein>
<dbReference type="InterPro" id="IPR008271">
    <property type="entry name" value="Ser/Thr_kinase_AS"/>
</dbReference>
<sequence>MYGLCESVEPNAESLVTGIKTHVVSDGNTIMNVLDKVDKLLSTTSVTTSEYHGVYIRVRDLMNQFDEYQEPLPAKLVASYSSIVWRLYQTLGDMVEDECSCSIQPSVMRANLINGFNLDIDEIMGSGVGILRASELHSWRSFLWKSHKHCDLTLKTDAIHLNWLDSVPRDHSTLYIPRTHIQRTHWIGKGAFGSVYYAKWLGTNVVMKQIETNQAEKDNQNKFFQETELWLTLNHKHLVHLYGVDDSEQRPFFICERATCGTLTQSEIGDSRLRECLIDAALGLENLHESGIAHGDLKGDNILVCWDWLVS</sequence>
<keyword evidence="1 3" id="KW-0547">Nucleotide-binding</keyword>
<dbReference type="Proteomes" id="UP000198211">
    <property type="component" value="Unassembled WGS sequence"/>
</dbReference>
<evidence type="ECO:0000256" key="3">
    <source>
        <dbReference type="PROSITE-ProRule" id="PRU10141"/>
    </source>
</evidence>
<dbReference type="PROSITE" id="PS00107">
    <property type="entry name" value="PROTEIN_KINASE_ATP"/>
    <property type="match status" value="1"/>
</dbReference>
<dbReference type="SUPFAM" id="SSF56112">
    <property type="entry name" value="Protein kinase-like (PK-like)"/>
    <property type="match status" value="1"/>
</dbReference>
<reference evidence="7" key="1">
    <citation type="submission" date="2017-03" db="EMBL/GenBank/DDBJ databases">
        <title>Phytopthora megakarya and P. palmivora, two closely related causual agents of cacao black pod achieved similar genome size and gene model numbers by different mechanisms.</title>
        <authorList>
            <person name="Ali S."/>
            <person name="Shao J."/>
            <person name="Larry D.J."/>
            <person name="Kronmiller B."/>
            <person name="Shen D."/>
            <person name="Strem M.D."/>
            <person name="Melnick R.L."/>
            <person name="Guiltinan M.J."/>
            <person name="Tyler B.M."/>
            <person name="Meinhardt L.W."/>
            <person name="Bailey B.A."/>
        </authorList>
    </citation>
    <scope>NUCLEOTIDE SEQUENCE [LARGE SCALE GENOMIC DNA]</scope>
    <source>
        <strain evidence="7">zdho120</strain>
    </source>
</reference>
<keyword evidence="4 6" id="KW-0723">Serine/threonine-protein kinase</keyword>
<keyword evidence="2 3" id="KW-0067">ATP-binding</keyword>
<keyword evidence="7" id="KW-1185">Reference proteome</keyword>
<dbReference type="Gene3D" id="1.10.510.10">
    <property type="entry name" value="Transferase(Phosphotransferase) domain 1"/>
    <property type="match status" value="1"/>
</dbReference>
<keyword evidence="6" id="KW-0418">Kinase</keyword>
<dbReference type="EMBL" id="NBNE01015019">
    <property type="protein sequence ID" value="OWY94039.1"/>
    <property type="molecule type" value="Genomic_DNA"/>
</dbReference>
<evidence type="ECO:0000256" key="4">
    <source>
        <dbReference type="RuleBase" id="RU000304"/>
    </source>
</evidence>
<dbReference type="Pfam" id="PF00069">
    <property type="entry name" value="Pkinase"/>
    <property type="match status" value="1"/>
</dbReference>
<dbReference type="PROSITE" id="PS00108">
    <property type="entry name" value="PROTEIN_KINASE_ST"/>
    <property type="match status" value="1"/>
</dbReference>
<dbReference type="GO" id="GO:0004674">
    <property type="term" value="F:protein serine/threonine kinase activity"/>
    <property type="evidence" value="ECO:0007669"/>
    <property type="project" value="UniProtKB-KW"/>
</dbReference>
<organism evidence="6 7">
    <name type="scientific">Phytophthora megakarya</name>
    <dbReference type="NCBI Taxonomy" id="4795"/>
    <lineage>
        <taxon>Eukaryota</taxon>
        <taxon>Sar</taxon>
        <taxon>Stramenopiles</taxon>
        <taxon>Oomycota</taxon>
        <taxon>Peronosporomycetes</taxon>
        <taxon>Peronosporales</taxon>
        <taxon>Peronosporaceae</taxon>
        <taxon>Phytophthora</taxon>
    </lineage>
</organism>
<dbReference type="GO" id="GO:0005524">
    <property type="term" value="F:ATP binding"/>
    <property type="evidence" value="ECO:0007669"/>
    <property type="project" value="UniProtKB-UniRule"/>
</dbReference>
<feature type="domain" description="Protein kinase" evidence="5">
    <location>
        <begin position="181"/>
        <end position="311"/>
    </location>
</feature>
<comment type="similarity">
    <text evidence="4">Belongs to the protein kinase superfamily.</text>
</comment>
<dbReference type="OrthoDB" id="2414060at2759"/>